<name>A0ABX9P7P5_9STRE</name>
<gene>
    <name evidence="2" type="ORF">D6867_12060</name>
</gene>
<reference evidence="2 3" key="1">
    <citation type="submission" date="2018-09" db="EMBL/GenBank/DDBJ databases">
        <authorList>
            <person name="Handem S."/>
        </authorList>
    </citation>
    <scope>NUCLEOTIDE SEQUENCE [LARGE SCALE GENOMIC DNA]</scope>
    <source>
        <strain evidence="2 3">Spain2270</strain>
    </source>
</reference>
<protein>
    <submittedName>
        <fullName evidence="2">IS1634 family transposase</fullName>
    </submittedName>
</protein>
<dbReference type="EMBL" id="RAHZ01000115">
    <property type="protein sequence ID" value="RJY06668.1"/>
    <property type="molecule type" value="Genomic_DNA"/>
</dbReference>
<dbReference type="Proteomes" id="UP000285038">
    <property type="component" value="Unassembled WGS sequence"/>
</dbReference>
<organism evidence="2 3">
    <name type="scientific">Streptococcus pseudopneumoniae</name>
    <dbReference type="NCBI Taxonomy" id="257758"/>
    <lineage>
        <taxon>Bacteria</taxon>
        <taxon>Bacillati</taxon>
        <taxon>Bacillota</taxon>
        <taxon>Bacilli</taxon>
        <taxon>Lactobacillales</taxon>
        <taxon>Streptococcaceae</taxon>
        <taxon>Streptococcus</taxon>
    </lineage>
</organism>
<dbReference type="NCBIfam" id="NF033559">
    <property type="entry name" value="transpos_IS1634"/>
    <property type="match status" value="1"/>
</dbReference>
<dbReference type="InterPro" id="IPR012337">
    <property type="entry name" value="RNaseH-like_sf"/>
</dbReference>
<dbReference type="PANTHER" id="PTHR34614:SF2">
    <property type="entry name" value="TRANSPOSASE IS4-LIKE DOMAIN-CONTAINING PROTEIN"/>
    <property type="match status" value="1"/>
</dbReference>
<dbReference type="RefSeq" id="WP_120008008.1">
    <property type="nucleotide sequence ID" value="NZ_RAHZ01000115.1"/>
</dbReference>
<feature type="domain" description="Transposase IS4-like" evidence="1">
    <location>
        <begin position="202"/>
        <end position="496"/>
    </location>
</feature>
<evidence type="ECO:0000313" key="2">
    <source>
        <dbReference type="EMBL" id="RJY06668.1"/>
    </source>
</evidence>
<accession>A0ABX9P7P5</accession>
<dbReference type="InterPro" id="IPR002559">
    <property type="entry name" value="Transposase_11"/>
</dbReference>
<keyword evidence="3" id="KW-1185">Reference proteome</keyword>
<dbReference type="InterPro" id="IPR047654">
    <property type="entry name" value="IS1634_transpos"/>
</dbReference>
<evidence type="ECO:0000259" key="1">
    <source>
        <dbReference type="Pfam" id="PF01609"/>
    </source>
</evidence>
<comment type="caution">
    <text evidence="2">The sequence shown here is derived from an EMBL/GenBank/DDBJ whole genome shotgun (WGS) entry which is preliminary data.</text>
</comment>
<sequence>MAFIKTTTNKEGRTHVYLVEGYRKDGKVRQRILKKYGLLDELEVEEPDILERLKREAKEGLLTEPQFFQVSYDLLAPMNEVDQSYGWMVLDNLFEELKLTEFLKTVKSKSEYDLAQILKLLVFQRVLNPDSKLSTYASQVNLFGHWEISLNAIYRSLDKLDTLKEKLLLHLHKEVSRMTKREARLVFYDVTNYYFETDIPDETVVSVDGEILKEGLRRRGPSKEHRPKPIVQLGLFMDTNGIPISYKLFRGNQTDPITYLPAVEEVKKQFGVERIVVVADKAMNSSYNISKMIHQKDGWLFSQKHRGRCGASKELQTQILNPNDWQFNKELTFAKKSYLRERKLGTKKDSPLVKEKVLITWSKKYADRERIRREGALEYASQLTNAELFRQTSKKGGKKYLDLHYLDEKTGELKPFSPLVTIDHEQVDFDAQFDGVNVLVTSEVGMTDEEMLEAYKELAKIEDCFRITKTELESRPVYVWTENHIQAHFLTCFIALIHLRLLQHQINWKMSPRRIANALNSAKATRLQDNYYRLQESPDMQLLNRLLGMEWNKGFVKFEELKNYAKAPYTTPKRD</sequence>
<proteinExistence type="predicted"/>
<evidence type="ECO:0000313" key="3">
    <source>
        <dbReference type="Proteomes" id="UP000285038"/>
    </source>
</evidence>
<dbReference type="PANTHER" id="PTHR34614">
    <property type="match status" value="1"/>
</dbReference>
<dbReference type="SUPFAM" id="SSF53098">
    <property type="entry name" value="Ribonuclease H-like"/>
    <property type="match status" value="1"/>
</dbReference>
<dbReference type="Pfam" id="PF01609">
    <property type="entry name" value="DDE_Tnp_1"/>
    <property type="match status" value="1"/>
</dbReference>